<dbReference type="STRING" id="1526658.BHK69_05870"/>
<keyword evidence="2 5" id="KW-0540">Nuclease</keyword>
<accession>A0A1D7TY66</accession>
<dbReference type="EC" id="3.1.-.-" evidence="5"/>
<keyword evidence="4 5" id="KW-0378">Hydrolase</keyword>
<sequence>MLVAFDTNILVYAEGLNDPQREARAKELRSILGPKRIFLASQVVGEFYNVLTRKYRTPLDRARSICREWNSTCASGAATEATFADATDLATEAGLQIWDAVILATAADANCAALLSEDMQHGFVYRAVTVINPFAEPPHPLLADALRHHR</sequence>
<dbReference type="InterPro" id="IPR022907">
    <property type="entry name" value="VapC_family"/>
</dbReference>
<evidence type="ECO:0000256" key="5">
    <source>
        <dbReference type="HAMAP-Rule" id="MF_00265"/>
    </source>
</evidence>
<dbReference type="InterPro" id="IPR002716">
    <property type="entry name" value="PIN_dom"/>
</dbReference>
<keyword evidence="1 5" id="KW-1277">Toxin-antitoxin system</keyword>
<dbReference type="Gene3D" id="3.40.50.1010">
    <property type="entry name" value="5'-nuclease"/>
    <property type="match status" value="1"/>
</dbReference>
<dbReference type="GO" id="GO:0004540">
    <property type="term" value="F:RNA nuclease activity"/>
    <property type="evidence" value="ECO:0007669"/>
    <property type="project" value="InterPro"/>
</dbReference>
<evidence type="ECO:0000256" key="3">
    <source>
        <dbReference type="ARBA" id="ARBA00022723"/>
    </source>
</evidence>
<keyword evidence="8" id="KW-1185">Reference proteome</keyword>
<feature type="binding site" evidence="5">
    <location>
        <position position="99"/>
    </location>
    <ligand>
        <name>Mg(2+)</name>
        <dbReference type="ChEBI" id="CHEBI:18420"/>
    </ligand>
</feature>
<evidence type="ECO:0000256" key="1">
    <source>
        <dbReference type="ARBA" id="ARBA00022649"/>
    </source>
</evidence>
<reference evidence="7 8" key="1">
    <citation type="journal article" date="2015" name="Antonie Van Leeuwenhoek">
        <title>Bosea vaviloviae sp. nov., a new species of slow-growing rhizobia isolated from nodules of the relict species Vavilovia formosa (Stev.) Fed.</title>
        <authorList>
            <person name="Safronova V.I."/>
            <person name="Kuznetsova I.G."/>
            <person name="Sazanova A.L."/>
            <person name="Kimeklis A.K."/>
            <person name="Belimov A.A."/>
            <person name="Andronov E.E."/>
            <person name="Pinaev A.G."/>
            <person name="Chizhevskaya E.P."/>
            <person name="Pukhaev A.R."/>
            <person name="Popov K.P."/>
            <person name="Willems A."/>
            <person name="Tikhonovich I.A."/>
        </authorList>
    </citation>
    <scope>NUCLEOTIDE SEQUENCE [LARGE SCALE GENOMIC DNA]</scope>
    <source>
        <strain evidence="7 8">Vaf18</strain>
    </source>
</reference>
<dbReference type="GO" id="GO:0000287">
    <property type="term" value="F:magnesium ion binding"/>
    <property type="evidence" value="ECO:0007669"/>
    <property type="project" value="UniProtKB-UniRule"/>
</dbReference>
<feature type="binding site" evidence="5">
    <location>
        <position position="6"/>
    </location>
    <ligand>
        <name>Mg(2+)</name>
        <dbReference type="ChEBI" id="CHEBI:18420"/>
    </ligand>
</feature>
<keyword evidence="5" id="KW-0800">Toxin</keyword>
<organism evidence="7 8">
    <name type="scientific">Bosea vaviloviae</name>
    <dbReference type="NCBI Taxonomy" id="1526658"/>
    <lineage>
        <taxon>Bacteria</taxon>
        <taxon>Pseudomonadati</taxon>
        <taxon>Pseudomonadota</taxon>
        <taxon>Alphaproteobacteria</taxon>
        <taxon>Hyphomicrobiales</taxon>
        <taxon>Boseaceae</taxon>
        <taxon>Bosea</taxon>
    </lineage>
</organism>
<proteinExistence type="inferred from homology"/>
<dbReference type="GO" id="GO:0016787">
    <property type="term" value="F:hydrolase activity"/>
    <property type="evidence" value="ECO:0007669"/>
    <property type="project" value="UniProtKB-KW"/>
</dbReference>
<keyword evidence="5" id="KW-0460">Magnesium</keyword>
<evidence type="ECO:0000313" key="7">
    <source>
        <dbReference type="EMBL" id="AOO80063.1"/>
    </source>
</evidence>
<dbReference type="Proteomes" id="UP000094969">
    <property type="component" value="Chromosome"/>
</dbReference>
<evidence type="ECO:0000256" key="2">
    <source>
        <dbReference type="ARBA" id="ARBA00022722"/>
    </source>
</evidence>
<dbReference type="GO" id="GO:0090729">
    <property type="term" value="F:toxin activity"/>
    <property type="evidence" value="ECO:0007669"/>
    <property type="project" value="UniProtKB-KW"/>
</dbReference>
<dbReference type="OrthoDB" id="163436at2"/>
<dbReference type="HAMAP" id="MF_00265">
    <property type="entry name" value="VapC_Nob1"/>
    <property type="match status" value="1"/>
</dbReference>
<gene>
    <name evidence="5" type="primary">vapC</name>
    <name evidence="7" type="ORF">BHK69_05870</name>
</gene>
<feature type="domain" description="PIN" evidence="6">
    <location>
        <begin position="5"/>
        <end position="118"/>
    </location>
</feature>
<dbReference type="RefSeq" id="WP_069689284.1">
    <property type="nucleotide sequence ID" value="NZ_CP017147.1"/>
</dbReference>
<dbReference type="Pfam" id="PF01850">
    <property type="entry name" value="PIN"/>
    <property type="match status" value="1"/>
</dbReference>
<evidence type="ECO:0000313" key="8">
    <source>
        <dbReference type="Proteomes" id="UP000094969"/>
    </source>
</evidence>
<dbReference type="InterPro" id="IPR029060">
    <property type="entry name" value="PIN-like_dom_sf"/>
</dbReference>
<evidence type="ECO:0000256" key="4">
    <source>
        <dbReference type="ARBA" id="ARBA00022801"/>
    </source>
</evidence>
<evidence type="ECO:0000259" key="6">
    <source>
        <dbReference type="Pfam" id="PF01850"/>
    </source>
</evidence>
<dbReference type="CDD" id="cd18692">
    <property type="entry name" value="PIN_VapC-like"/>
    <property type="match status" value="1"/>
</dbReference>
<dbReference type="KEGG" id="bvv:BHK69_05870"/>
<keyword evidence="3 5" id="KW-0479">Metal-binding</keyword>
<dbReference type="EMBL" id="CP017147">
    <property type="protein sequence ID" value="AOO80063.1"/>
    <property type="molecule type" value="Genomic_DNA"/>
</dbReference>
<comment type="function">
    <text evidence="5">Toxic component of a toxin-antitoxin (TA) system. An RNase.</text>
</comment>
<dbReference type="SUPFAM" id="SSF88723">
    <property type="entry name" value="PIN domain-like"/>
    <property type="match status" value="1"/>
</dbReference>
<comment type="similarity">
    <text evidence="5">Belongs to the PINc/VapC protein family.</text>
</comment>
<comment type="cofactor">
    <cofactor evidence="5">
        <name>Mg(2+)</name>
        <dbReference type="ChEBI" id="CHEBI:18420"/>
    </cofactor>
</comment>
<protein>
    <recommendedName>
        <fullName evidence="5">Ribonuclease VapC</fullName>
        <shortName evidence="5">RNase VapC</shortName>
        <ecNumber evidence="5">3.1.-.-</ecNumber>
    </recommendedName>
    <alternativeName>
        <fullName evidence="5">Toxin VapC</fullName>
    </alternativeName>
</protein>
<dbReference type="AlphaFoldDB" id="A0A1D7TY66"/>
<name>A0A1D7TY66_9HYPH</name>